<sequence length="60" mass="7178">MRNLLRDAVQLKKKNLINKLIKLGIYKKNNKHLYELTLSELENEYIYMNTNGLVSNIKER</sequence>
<dbReference type="Proteomes" id="UP000234950">
    <property type="component" value="Unassembled WGS sequence"/>
</dbReference>
<evidence type="ECO:0000313" key="2">
    <source>
        <dbReference type="Proteomes" id="UP000234950"/>
    </source>
</evidence>
<dbReference type="EMBL" id="PGVE01000058">
    <property type="protein sequence ID" value="PLS03321.1"/>
    <property type="molecule type" value="Genomic_DNA"/>
</dbReference>
<comment type="caution">
    <text evidence="1">The sequence shown here is derived from an EMBL/GenBank/DDBJ whole genome shotgun (WGS) entry which is preliminary data.</text>
</comment>
<organism evidence="1 2">
    <name type="scientific">Neobacillus cucumis</name>
    <dbReference type="NCBI Taxonomy" id="1740721"/>
    <lineage>
        <taxon>Bacteria</taxon>
        <taxon>Bacillati</taxon>
        <taxon>Bacillota</taxon>
        <taxon>Bacilli</taxon>
        <taxon>Bacillales</taxon>
        <taxon>Bacillaceae</taxon>
        <taxon>Neobacillus</taxon>
    </lineage>
</organism>
<proteinExistence type="predicted"/>
<dbReference type="AlphaFoldDB" id="A0A2N5HCS5"/>
<dbReference type="InterPro" id="IPR025072">
    <property type="entry name" value="Fur_reg_FbpA"/>
</dbReference>
<reference evidence="1 2" key="1">
    <citation type="submission" date="2017-11" db="EMBL/GenBank/DDBJ databases">
        <title>Comparitive Functional Genomics of Dry Heat Resistant strains isolated from the Viking Spacecraft.</title>
        <authorList>
            <person name="Seuylemezian A."/>
            <person name="Cooper K."/>
            <person name="Vaishampayan P."/>
        </authorList>
    </citation>
    <scope>NUCLEOTIDE SEQUENCE [LARGE SCALE GENOMIC DNA]</scope>
    <source>
        <strain evidence="1 2">V32-6</strain>
    </source>
</reference>
<keyword evidence="2" id="KW-1185">Reference proteome</keyword>
<dbReference type="Pfam" id="PF13076">
    <property type="entry name" value="Fur_reg_FbpA"/>
    <property type="match status" value="1"/>
</dbReference>
<evidence type="ECO:0000313" key="1">
    <source>
        <dbReference type="EMBL" id="PLS03321.1"/>
    </source>
</evidence>
<accession>A0A2N5HCS5</accession>
<dbReference type="RefSeq" id="WP_101648744.1">
    <property type="nucleotide sequence ID" value="NZ_PGVE01000058.1"/>
</dbReference>
<name>A0A2N5HCS5_9BACI</name>
<protein>
    <submittedName>
        <fullName evidence="1">Fur-regulated basic protein FbpA</fullName>
    </submittedName>
</protein>
<gene>
    <name evidence="1" type="ORF">CVD27_15210</name>
</gene>